<evidence type="ECO:0000256" key="15">
    <source>
        <dbReference type="SAM" id="SignalP"/>
    </source>
</evidence>
<evidence type="ECO:0000256" key="10">
    <source>
        <dbReference type="ARBA" id="ARBA00022989"/>
    </source>
</evidence>
<feature type="signal peptide" evidence="15">
    <location>
        <begin position="1"/>
        <end position="24"/>
    </location>
</feature>
<dbReference type="InterPro" id="IPR013210">
    <property type="entry name" value="LRR_N_plant-typ"/>
</dbReference>
<dbReference type="InterPro" id="IPR001611">
    <property type="entry name" value="Leu-rich_rpt"/>
</dbReference>
<evidence type="ECO:0000256" key="9">
    <source>
        <dbReference type="ARBA" id="ARBA00022840"/>
    </source>
</evidence>
<evidence type="ECO:0000256" key="13">
    <source>
        <dbReference type="PROSITE-ProRule" id="PRU10141"/>
    </source>
</evidence>
<evidence type="ECO:0000256" key="14">
    <source>
        <dbReference type="SAM" id="Phobius"/>
    </source>
</evidence>
<evidence type="ECO:0000259" key="16">
    <source>
        <dbReference type="PROSITE" id="PS50011"/>
    </source>
</evidence>
<accession>A0ABM0P404</accession>
<dbReference type="Gene3D" id="3.30.200.20">
    <property type="entry name" value="Phosphorylase Kinase, domain 1"/>
    <property type="match status" value="1"/>
</dbReference>
<dbReference type="GeneID" id="103333038"/>
<feature type="domain" description="Protein kinase" evidence="16">
    <location>
        <begin position="725"/>
        <end position="993"/>
    </location>
</feature>
<dbReference type="InterPro" id="IPR032675">
    <property type="entry name" value="LRR_dom_sf"/>
</dbReference>
<feature type="chain" id="PRO_5045159034" evidence="15">
    <location>
        <begin position="25"/>
        <end position="1053"/>
    </location>
</feature>
<keyword evidence="5 14" id="KW-0812">Transmembrane</keyword>
<keyword evidence="10 14" id="KW-1133">Transmembrane helix</keyword>
<gene>
    <name evidence="18" type="primary">LOC103333038</name>
</gene>
<dbReference type="SUPFAM" id="SSF56112">
    <property type="entry name" value="Protein kinase-like (PK-like)"/>
    <property type="match status" value="1"/>
</dbReference>
<dbReference type="SUPFAM" id="SSF52058">
    <property type="entry name" value="L domain-like"/>
    <property type="match status" value="2"/>
</dbReference>
<evidence type="ECO:0000256" key="12">
    <source>
        <dbReference type="ARBA" id="ARBA00023180"/>
    </source>
</evidence>
<dbReference type="SMART" id="SM00220">
    <property type="entry name" value="S_TKc"/>
    <property type="match status" value="1"/>
</dbReference>
<dbReference type="PANTHER" id="PTHR48056">
    <property type="entry name" value="LRR RECEPTOR-LIKE SERINE/THREONINE-PROTEIN KINASE-RELATED"/>
    <property type="match status" value="1"/>
</dbReference>
<keyword evidence="7 13" id="KW-0547">Nucleotide-binding</keyword>
<evidence type="ECO:0000256" key="5">
    <source>
        <dbReference type="ARBA" id="ARBA00022692"/>
    </source>
</evidence>
<keyword evidence="15" id="KW-0732">Signal</keyword>
<keyword evidence="3" id="KW-0433">Leucine-rich repeat</keyword>
<evidence type="ECO:0000256" key="6">
    <source>
        <dbReference type="ARBA" id="ARBA00022737"/>
    </source>
</evidence>
<feature type="binding site" evidence="13">
    <location>
        <position position="754"/>
    </location>
    <ligand>
        <name>ATP</name>
        <dbReference type="ChEBI" id="CHEBI:30616"/>
    </ligand>
</feature>
<keyword evidence="17" id="KW-1185">Reference proteome</keyword>
<dbReference type="Proteomes" id="UP000694861">
    <property type="component" value="Linkage group LG5"/>
</dbReference>
<dbReference type="PROSITE" id="PS50011">
    <property type="entry name" value="PROTEIN_KINASE_DOM"/>
    <property type="match status" value="1"/>
</dbReference>
<dbReference type="Pfam" id="PF08263">
    <property type="entry name" value="LRRNT_2"/>
    <property type="match status" value="1"/>
</dbReference>
<dbReference type="Pfam" id="PF13855">
    <property type="entry name" value="LRR_8"/>
    <property type="match status" value="1"/>
</dbReference>
<keyword evidence="11 14" id="KW-0472">Membrane</keyword>
<keyword evidence="9 13" id="KW-0067">ATP-binding</keyword>
<evidence type="ECO:0000313" key="17">
    <source>
        <dbReference type="Proteomes" id="UP000694861"/>
    </source>
</evidence>
<evidence type="ECO:0000256" key="3">
    <source>
        <dbReference type="ARBA" id="ARBA00022614"/>
    </source>
</evidence>
<dbReference type="PROSITE" id="PS00107">
    <property type="entry name" value="PROTEIN_KINASE_ATP"/>
    <property type="match status" value="1"/>
</dbReference>
<evidence type="ECO:0000256" key="4">
    <source>
        <dbReference type="ARBA" id="ARBA00022679"/>
    </source>
</evidence>
<dbReference type="Pfam" id="PF00069">
    <property type="entry name" value="Pkinase"/>
    <property type="match status" value="1"/>
</dbReference>
<dbReference type="Gene3D" id="1.10.510.10">
    <property type="entry name" value="Transferase(Phosphotransferase) domain 1"/>
    <property type="match status" value="1"/>
</dbReference>
<feature type="transmembrane region" description="Helical" evidence="14">
    <location>
        <begin position="657"/>
        <end position="680"/>
    </location>
</feature>
<dbReference type="InterPro" id="IPR008271">
    <property type="entry name" value="Ser/Thr_kinase_AS"/>
</dbReference>
<proteinExistence type="inferred from homology"/>
<evidence type="ECO:0000256" key="2">
    <source>
        <dbReference type="ARBA" id="ARBA00008684"/>
    </source>
</evidence>
<evidence type="ECO:0000256" key="8">
    <source>
        <dbReference type="ARBA" id="ARBA00022777"/>
    </source>
</evidence>
<reference evidence="18" key="2">
    <citation type="submission" date="2025-08" db="UniProtKB">
        <authorList>
            <consortium name="RefSeq"/>
        </authorList>
    </citation>
    <scope>IDENTIFICATION</scope>
</reference>
<dbReference type="InterPro" id="IPR011009">
    <property type="entry name" value="Kinase-like_dom_sf"/>
</dbReference>
<evidence type="ECO:0000256" key="7">
    <source>
        <dbReference type="ARBA" id="ARBA00022741"/>
    </source>
</evidence>
<evidence type="ECO:0000256" key="11">
    <source>
        <dbReference type="ARBA" id="ARBA00023136"/>
    </source>
</evidence>
<dbReference type="InterPro" id="IPR000719">
    <property type="entry name" value="Prot_kinase_dom"/>
</dbReference>
<name>A0ABM0P404_PRUMU</name>
<dbReference type="Gene3D" id="3.80.10.10">
    <property type="entry name" value="Ribonuclease Inhibitor"/>
    <property type="match status" value="2"/>
</dbReference>
<keyword evidence="4" id="KW-0808">Transferase</keyword>
<dbReference type="PROSITE" id="PS00108">
    <property type="entry name" value="PROTEIN_KINASE_ST"/>
    <property type="match status" value="1"/>
</dbReference>
<comment type="similarity">
    <text evidence="2">Belongs to the protein kinase superfamily. Ser/Thr protein kinase family.</text>
</comment>
<keyword evidence="6" id="KW-0677">Repeat</keyword>
<dbReference type="Pfam" id="PF00560">
    <property type="entry name" value="LRR_1"/>
    <property type="match status" value="5"/>
</dbReference>
<dbReference type="InterPro" id="IPR003591">
    <property type="entry name" value="Leu-rich_rpt_typical-subtyp"/>
</dbReference>
<dbReference type="InterPro" id="IPR050647">
    <property type="entry name" value="Plant_LRR-RLKs"/>
</dbReference>
<organism evidence="17 18">
    <name type="scientific">Prunus mume</name>
    <name type="common">Japanese apricot</name>
    <name type="synonym">Armeniaca mume</name>
    <dbReference type="NCBI Taxonomy" id="102107"/>
    <lineage>
        <taxon>Eukaryota</taxon>
        <taxon>Viridiplantae</taxon>
        <taxon>Streptophyta</taxon>
        <taxon>Embryophyta</taxon>
        <taxon>Tracheophyta</taxon>
        <taxon>Spermatophyta</taxon>
        <taxon>Magnoliopsida</taxon>
        <taxon>eudicotyledons</taxon>
        <taxon>Gunneridae</taxon>
        <taxon>Pentapetalae</taxon>
        <taxon>rosids</taxon>
        <taxon>fabids</taxon>
        <taxon>Rosales</taxon>
        <taxon>Rosaceae</taxon>
        <taxon>Amygdaloideae</taxon>
        <taxon>Amygdaleae</taxon>
        <taxon>Prunus</taxon>
    </lineage>
</organism>
<sequence>MGFPPSMVIRVWLIFIQLFLLTSAFSRLVGLEVDELSLLAFKAEIMSDSMGILSSWNESLHLCEWPGIFCGRRHQRVTGLDLRSSRLQGRLSPHIGNLSFLRTLRLENNLFNHIIPQEIGRLFRLQMLSFDNNSFSGAIPSSIPRCSNLQYLSLSGNTLSGKIPIEIVSLSKLQVLNLGTNNLSGEIPSALSNLSSLEMLYVQQNNLHGGIPSSLGQLKSLKYLALGTNNLYGTIPPSIYNLSSIKLISVLANRLHGTLPPGLGHTIFPNLESFSFHMNRFSGPIPITISNASNLKFFGISRNIFTGRVPSLARISNLFRVEMESNSLGNNEDGDLDFLSSLVNCTNLERLDISGNNFGGLLPDSISNLSTKLTVLKLGMNQIRGSIPVGIGNLINLGVLDFKVNLLRGGIPSSICNLNKLYDLLLNHNELSGALPSSLGNLTSLGRLNLMSNHLQGSITPSLGECRNLLALVLSQNNLSGPIPQEVIRLSSLSLVLDLSSNHFTGSIPIDVRYLVSLTSLDLSENKLSGELPNAIGNCMSLKSLHLEGNFLRGTIPEDWSSLRGIEDFDLSRNNLSGRIPNYLGSFNFLRNLNLSFNDLEGAVPTRGVFRNTSVLSIMGNKRLCGGMCLLGLPRRRIISNESKQETKTELFPWRRVLTSIAIGGVIGLGLLLCFVLLNLSKKALRFVRLYISRKARVKPTSGSSWGVSVLKVSYADLLQATNGFSTRNLIGAGSFGSVYRGILNEEERIVAVKVLNVQSSRERFIAECEALKNIRHRNIVKLLTACASIDFQGNDFKALVYEFMMNGSLEEWLHISADRVAGAPIVQGHLNLIQRVSIAIDVANALNYLHNHSHMPIVHCDLKPSNVLLEGDMTACVADFGLAKYLPDASRSLPSHENTSNVIKGSIGYIAPEYGVGNDVSIYGDVYSYGILLLEMLTGKRPTDEMFKDDLNLHNFVRMALPERVEEICDPVLLQRKESSTRSNATNNRNNIEDDQGQRVRKCLVILARIGVACSADFLRERMDIGNVVDELCLARDVLTGNWIPRKHKIAA</sequence>
<evidence type="ECO:0000256" key="1">
    <source>
        <dbReference type="ARBA" id="ARBA00004370"/>
    </source>
</evidence>
<dbReference type="InterPro" id="IPR017441">
    <property type="entry name" value="Protein_kinase_ATP_BS"/>
</dbReference>
<evidence type="ECO:0000313" key="18">
    <source>
        <dbReference type="RefSeq" id="XP_008234058.1"/>
    </source>
</evidence>
<keyword evidence="8" id="KW-0418">Kinase</keyword>
<dbReference type="SMART" id="SM00369">
    <property type="entry name" value="LRR_TYP"/>
    <property type="match status" value="6"/>
</dbReference>
<dbReference type="PANTHER" id="PTHR48056:SF89">
    <property type="entry name" value="OS06G0585982 PROTEIN"/>
    <property type="match status" value="1"/>
</dbReference>
<reference evidence="17" key="1">
    <citation type="journal article" date="2012" name="Nat. Commun.">
        <title>The genome of Prunus mume.</title>
        <authorList>
            <person name="Zhang Q."/>
            <person name="Chen W."/>
            <person name="Sun L."/>
            <person name="Zhao F."/>
            <person name="Huang B."/>
            <person name="Yang W."/>
            <person name="Tao Y."/>
            <person name="Wang J."/>
            <person name="Yuan Z."/>
            <person name="Fan G."/>
            <person name="Xing Z."/>
            <person name="Han C."/>
            <person name="Pan H."/>
            <person name="Zhong X."/>
            <person name="Shi W."/>
            <person name="Liang X."/>
            <person name="Du D."/>
            <person name="Sun F."/>
            <person name="Xu Z."/>
            <person name="Hao R."/>
            <person name="Lv T."/>
            <person name="Lv Y."/>
            <person name="Zheng Z."/>
            <person name="Sun M."/>
            <person name="Luo L."/>
            <person name="Cai M."/>
            <person name="Gao Y."/>
            <person name="Wang J."/>
            <person name="Yin Y."/>
            <person name="Xu X."/>
            <person name="Cheng T."/>
            <person name="Wang J."/>
        </authorList>
    </citation>
    <scope>NUCLEOTIDE SEQUENCE [LARGE SCALE GENOMIC DNA]</scope>
</reference>
<protein>
    <submittedName>
        <fullName evidence="18">Probable LRR receptor-like serine/threonine-protein kinase At3g47570</fullName>
    </submittedName>
</protein>
<comment type="subcellular location">
    <subcellularLocation>
        <location evidence="1">Membrane</location>
    </subcellularLocation>
</comment>
<dbReference type="RefSeq" id="XP_008234058.1">
    <property type="nucleotide sequence ID" value="XM_008235836.2"/>
</dbReference>
<keyword evidence="12" id="KW-0325">Glycoprotein</keyword>